<dbReference type="Proteomes" id="UP000784919">
    <property type="component" value="Unassembled WGS sequence"/>
</dbReference>
<reference evidence="3" key="1">
    <citation type="journal article" date="2020" name="bioRxiv">
        <title>Whole genome comparisons of ergot fungi reveals the divergence and evolution of species within the genus Claviceps are the result of varying mechanisms driving genome evolution and host range expansion.</title>
        <authorList>
            <person name="Wyka S.A."/>
            <person name="Mondo S.J."/>
            <person name="Liu M."/>
            <person name="Dettman J."/>
            <person name="Nalam V."/>
            <person name="Broders K.D."/>
        </authorList>
    </citation>
    <scope>NUCLEOTIDE SEQUENCE</scope>
    <source>
        <strain evidence="3">CCC 1102</strain>
    </source>
</reference>
<dbReference type="EMBL" id="SRPS01000017">
    <property type="protein sequence ID" value="KAG5976293.1"/>
    <property type="molecule type" value="Genomic_DNA"/>
</dbReference>
<organism evidence="3 4">
    <name type="scientific">Claviceps arundinis</name>
    <dbReference type="NCBI Taxonomy" id="1623583"/>
    <lineage>
        <taxon>Eukaryota</taxon>
        <taxon>Fungi</taxon>
        <taxon>Dikarya</taxon>
        <taxon>Ascomycota</taxon>
        <taxon>Pezizomycotina</taxon>
        <taxon>Sordariomycetes</taxon>
        <taxon>Hypocreomycetidae</taxon>
        <taxon>Hypocreales</taxon>
        <taxon>Clavicipitaceae</taxon>
        <taxon>Claviceps</taxon>
    </lineage>
</organism>
<dbReference type="PANTHER" id="PTHR35910">
    <property type="entry name" value="2EXR DOMAIN-CONTAINING PROTEIN"/>
    <property type="match status" value="1"/>
</dbReference>
<evidence type="ECO:0000313" key="3">
    <source>
        <dbReference type="EMBL" id="KAG5976293.1"/>
    </source>
</evidence>
<accession>A0A9P7STG3</accession>
<proteinExistence type="predicted"/>
<comment type="caution">
    <text evidence="3">The sequence shown here is derived from an EMBL/GenBank/DDBJ whole genome shotgun (WGS) entry which is preliminary data.</text>
</comment>
<evidence type="ECO:0000259" key="2">
    <source>
        <dbReference type="Pfam" id="PF20150"/>
    </source>
</evidence>
<evidence type="ECO:0000313" key="4">
    <source>
        <dbReference type="Proteomes" id="UP000784919"/>
    </source>
</evidence>
<gene>
    <name evidence="3" type="ORF">E4U56_002248</name>
</gene>
<feature type="domain" description="2EXR" evidence="2">
    <location>
        <begin position="6"/>
        <end position="114"/>
    </location>
</feature>
<feature type="region of interest" description="Disordered" evidence="1">
    <location>
        <begin position="196"/>
        <end position="227"/>
    </location>
</feature>
<protein>
    <recommendedName>
        <fullName evidence="2">2EXR domain-containing protein</fullName>
    </recommendedName>
</protein>
<sequence length="312" mass="36248">MTIPSFPLFAHLPIELRHIIWSEYLSYYDQPTVYLYSKIFFLKHLDPRCEDERYEGISREPLVQVNTPGSLHANSDSRSATLQWARGRGIDVRWQDDARRYVLARAFDPTRDVLYIPRSKVGEFFELVRNRNGNEVDLSESTAQIQHLAFTAYTTYDSRVKVGHIMTSFTNLKTLSSVYGIPPEVRYAWVWGGPMPQQQHAGNNDGTQASDDSVTGDEEEEEEYEEEEYEEEIAAEVQPRWVFEEEPGEVVKMCIPNADFLSMWEAGEKYIFTGDLQEALMSLNVDDDVPWRDRWEDKLLVELLSVRARRCL</sequence>
<dbReference type="InterPro" id="IPR045518">
    <property type="entry name" value="2EXR"/>
</dbReference>
<feature type="compositionally biased region" description="Acidic residues" evidence="1">
    <location>
        <begin position="214"/>
        <end position="227"/>
    </location>
</feature>
<dbReference type="PANTHER" id="PTHR35910:SF6">
    <property type="entry name" value="2EXR DOMAIN-CONTAINING PROTEIN"/>
    <property type="match status" value="1"/>
</dbReference>
<name>A0A9P7STG3_9HYPO</name>
<dbReference type="AlphaFoldDB" id="A0A9P7STG3"/>
<dbReference type="Pfam" id="PF20150">
    <property type="entry name" value="2EXR"/>
    <property type="match status" value="1"/>
</dbReference>
<feature type="compositionally biased region" description="Polar residues" evidence="1">
    <location>
        <begin position="196"/>
        <end position="213"/>
    </location>
</feature>
<evidence type="ECO:0000256" key="1">
    <source>
        <dbReference type="SAM" id="MobiDB-lite"/>
    </source>
</evidence>
<dbReference type="OrthoDB" id="3473305at2759"/>